<evidence type="ECO:0000259" key="3">
    <source>
        <dbReference type="PROSITE" id="PS50157"/>
    </source>
</evidence>
<dbReference type="Gene3D" id="3.30.160.60">
    <property type="entry name" value="Classic Zinc Finger"/>
    <property type="match status" value="1"/>
</dbReference>
<evidence type="ECO:0000256" key="1">
    <source>
        <dbReference type="PROSITE-ProRule" id="PRU00042"/>
    </source>
</evidence>
<dbReference type="Pfam" id="PF00096">
    <property type="entry name" value="zf-C2H2"/>
    <property type="match status" value="2"/>
</dbReference>
<dbReference type="EMBL" id="CADCXW020000343">
    <property type="protein sequence ID" value="CAD1576113.1"/>
    <property type="molecule type" value="Genomic_DNA"/>
</dbReference>
<keyword evidence="1" id="KW-0862">Zinc</keyword>
<dbReference type="GO" id="GO:0008270">
    <property type="term" value="F:zinc ion binding"/>
    <property type="evidence" value="ECO:0007669"/>
    <property type="project" value="UniProtKB-KW"/>
</dbReference>
<dbReference type="PROSITE" id="PS50157">
    <property type="entry name" value="ZINC_FINGER_C2H2_2"/>
    <property type="match status" value="2"/>
</dbReference>
<accession>A0A6V7LIQ7</accession>
<dbReference type="PROSITE" id="PS00028">
    <property type="entry name" value="ZINC_FINGER_C2H2_1"/>
    <property type="match status" value="2"/>
</dbReference>
<protein>
    <recommendedName>
        <fullName evidence="3">C2H2-type domain-containing protein</fullName>
    </recommendedName>
</protein>
<dbReference type="InterPro" id="IPR036236">
    <property type="entry name" value="Znf_C2H2_sf"/>
</dbReference>
<feature type="domain" description="C2H2-type" evidence="3">
    <location>
        <begin position="166"/>
        <end position="193"/>
    </location>
</feature>
<keyword evidence="1" id="KW-0479">Metal-binding</keyword>
<proteinExistence type="predicted"/>
<dbReference type="SMART" id="SM00355">
    <property type="entry name" value="ZnF_C2H2"/>
    <property type="match status" value="2"/>
</dbReference>
<dbReference type="SUPFAM" id="SSF57667">
    <property type="entry name" value="beta-beta-alpha zinc fingers"/>
    <property type="match status" value="1"/>
</dbReference>
<evidence type="ECO:0000256" key="2">
    <source>
        <dbReference type="SAM" id="MobiDB-lite"/>
    </source>
</evidence>
<sequence>MKRPANVYQDSAPHSSLVADQEVAGEEGGWRNTNLENNNNNSSHQDAPAAPSALTSYIRHDDEAHNLESLRINQELPIIDLLSDVDDNIAFKSEPASPKMEEGLEACLLSDDTPAYDQNDDNRLIESAKNNRLGGTFCNFCQKSFSRAWSLQRHLADTHFYVPQSLACDQCGRSYKSRNSLISHKSQYHGKKDKRVDHETNYFHELTY</sequence>
<feature type="compositionally biased region" description="Low complexity" evidence="2">
    <location>
        <begin position="32"/>
        <end position="41"/>
    </location>
</feature>
<gene>
    <name evidence="4" type="ORF">BBRV_LOCUS107634</name>
</gene>
<evidence type="ECO:0000313" key="4">
    <source>
        <dbReference type="EMBL" id="CAD1576113.1"/>
    </source>
</evidence>
<name>A0A6V7LIQ7_9HYME</name>
<reference evidence="4" key="1">
    <citation type="submission" date="2020-07" db="EMBL/GenBank/DDBJ databases">
        <authorList>
            <person name="Ferguson B K."/>
        </authorList>
    </citation>
    <scope>NUCLEOTIDE SEQUENCE</scope>
    <source>
        <strain evidence="4">L06</strain>
    </source>
</reference>
<feature type="domain" description="C2H2-type" evidence="3">
    <location>
        <begin position="136"/>
        <end position="159"/>
    </location>
</feature>
<organism evidence="4">
    <name type="scientific">Bracon brevicornis</name>
    <dbReference type="NCBI Taxonomy" id="1563983"/>
    <lineage>
        <taxon>Eukaryota</taxon>
        <taxon>Metazoa</taxon>
        <taxon>Ecdysozoa</taxon>
        <taxon>Arthropoda</taxon>
        <taxon>Hexapoda</taxon>
        <taxon>Insecta</taxon>
        <taxon>Pterygota</taxon>
        <taxon>Neoptera</taxon>
        <taxon>Endopterygota</taxon>
        <taxon>Hymenoptera</taxon>
        <taxon>Apocrita</taxon>
        <taxon>Ichneumonoidea</taxon>
        <taxon>Braconidae</taxon>
        <taxon>Braconinae</taxon>
        <taxon>Bracon</taxon>
    </lineage>
</organism>
<dbReference type="AlphaFoldDB" id="A0A6V7LIQ7"/>
<feature type="region of interest" description="Disordered" evidence="2">
    <location>
        <begin position="1"/>
        <end position="50"/>
    </location>
</feature>
<dbReference type="InterPro" id="IPR013087">
    <property type="entry name" value="Znf_C2H2_type"/>
</dbReference>
<keyword evidence="1" id="KW-0863">Zinc-finger</keyword>